<dbReference type="InterPro" id="IPR020476">
    <property type="entry name" value="Nudix_hydrolase"/>
</dbReference>
<dbReference type="InterPro" id="IPR000086">
    <property type="entry name" value="NUDIX_hydrolase_dom"/>
</dbReference>
<dbReference type="GO" id="GO:0005829">
    <property type="term" value="C:cytosol"/>
    <property type="evidence" value="ECO:0007669"/>
    <property type="project" value="TreeGrafter"/>
</dbReference>
<sequence length="416" mass="45576">MHNDRPLLNRLSWLRTSQGFLNTVVHVPSTRWIVFKEGQPLLRSHANAAQKSLARLTTKDVRPLLGPEPFFSQGQNEGDLAPADVPRLQAARLCGPPIIFLGLHEPAGGSGSSDALPSSDFSAKAGAETVIAHIKGTPYFSLDVSDVASSDVDRVLLDAAVTKEAGELAFTDPKVAMGSFDAFESALFAEARSMTDWNARNKFCPSCGSPVYSLWAGWKLSCSSLLPWADNTGRKPCRTAQGLHNFEHPRTDAVVVMAVTNESGDKILLGRNKPWPKNFWSCLSGFLEPGESFEDAVKRELWEEAGVRVWNVRYHSTLPWPFPSTLLTGFYATASSAEPLRTDLDNELEDARWYTREEILMVLSAVQDSSSESAPPINIPPPNLPAGMLIREWAHGGEGGTLGTQGKREETWTKAF</sequence>
<dbReference type="GO" id="GO:0035529">
    <property type="term" value="F:NADH pyrophosphatase activity"/>
    <property type="evidence" value="ECO:0007669"/>
    <property type="project" value="TreeGrafter"/>
</dbReference>
<dbReference type="PANTHER" id="PTHR42904:SF6">
    <property type="entry name" value="NAD-CAPPED RNA HYDROLASE NUDT12"/>
    <property type="match status" value="1"/>
</dbReference>
<dbReference type="Proteomes" id="UP000029665">
    <property type="component" value="Unassembled WGS sequence"/>
</dbReference>
<dbReference type="PANTHER" id="PTHR42904">
    <property type="entry name" value="NUDIX HYDROLASE, NUDC SUBFAMILY"/>
    <property type="match status" value="1"/>
</dbReference>
<dbReference type="InterPro" id="IPR015797">
    <property type="entry name" value="NUDIX_hydrolase-like_dom_sf"/>
</dbReference>
<evidence type="ECO:0000313" key="11">
    <source>
        <dbReference type="EMBL" id="CDO69173.1"/>
    </source>
</evidence>
<dbReference type="EC" id="3.6.1.22" evidence="4"/>
<dbReference type="GO" id="GO:0005777">
    <property type="term" value="C:peroxisome"/>
    <property type="evidence" value="ECO:0007669"/>
    <property type="project" value="TreeGrafter"/>
</dbReference>
<dbReference type="InterPro" id="IPR020084">
    <property type="entry name" value="NUDIX_hydrolase_CS"/>
</dbReference>
<dbReference type="OrthoDB" id="10249612at2759"/>
<evidence type="ECO:0000256" key="9">
    <source>
        <dbReference type="ARBA" id="ARBA00023679"/>
    </source>
</evidence>
<comment type="similarity">
    <text evidence="3">Belongs to the Nudix hydrolase family. NudC subfamily.</text>
</comment>
<evidence type="ECO:0000313" key="12">
    <source>
        <dbReference type="Proteomes" id="UP000029665"/>
    </source>
</evidence>
<accession>A0A060S9V8</accession>
<gene>
    <name evidence="11" type="ORF">BN946_scf185042.g75</name>
</gene>
<evidence type="ECO:0000256" key="8">
    <source>
        <dbReference type="ARBA" id="ARBA00023027"/>
    </source>
</evidence>
<dbReference type="InterPro" id="IPR015375">
    <property type="entry name" value="NADH_PPase-like_N"/>
</dbReference>
<dbReference type="GO" id="GO:0019677">
    <property type="term" value="P:NAD+ catabolic process"/>
    <property type="evidence" value="ECO:0007669"/>
    <property type="project" value="TreeGrafter"/>
</dbReference>
<evidence type="ECO:0000256" key="3">
    <source>
        <dbReference type="ARBA" id="ARBA00009595"/>
    </source>
</evidence>
<evidence type="ECO:0000256" key="4">
    <source>
        <dbReference type="ARBA" id="ARBA00012381"/>
    </source>
</evidence>
<dbReference type="Gene3D" id="3.90.79.20">
    <property type="match status" value="1"/>
</dbReference>
<keyword evidence="7" id="KW-0460">Magnesium</keyword>
<dbReference type="CDD" id="cd03429">
    <property type="entry name" value="NUDIX_NADH_pyrophosphatase_Nudt13"/>
    <property type="match status" value="1"/>
</dbReference>
<keyword evidence="6" id="KW-0378">Hydrolase</keyword>
<dbReference type="Gene3D" id="3.90.79.10">
    <property type="entry name" value="Nucleoside Triphosphate Pyrophosphohydrolase"/>
    <property type="match status" value="1"/>
</dbReference>
<evidence type="ECO:0000259" key="10">
    <source>
        <dbReference type="PROSITE" id="PS51462"/>
    </source>
</evidence>
<comment type="caution">
    <text evidence="11">The sequence shown here is derived from an EMBL/GenBank/DDBJ whole genome shotgun (WGS) entry which is preliminary data.</text>
</comment>
<dbReference type="InterPro" id="IPR050241">
    <property type="entry name" value="NAD-cap_RNA_hydrolase_NudC"/>
</dbReference>
<protein>
    <recommendedName>
        <fullName evidence="4">NAD(+) diphosphatase</fullName>
        <ecNumber evidence="4">3.6.1.22</ecNumber>
    </recommendedName>
</protein>
<dbReference type="PRINTS" id="PR00502">
    <property type="entry name" value="NUDIXFAMILY"/>
</dbReference>
<reference evidence="11" key="1">
    <citation type="submission" date="2014-01" db="EMBL/GenBank/DDBJ databases">
        <title>The genome of the white-rot fungus Pycnoporus cinnabarinus: a basidiomycete model with a versatile arsenal for lignocellulosic biomass breakdown.</title>
        <authorList>
            <person name="Levasseur A."/>
            <person name="Lomascolo A."/>
            <person name="Ruiz-Duenas F.J."/>
            <person name="Uzan E."/>
            <person name="Piumi F."/>
            <person name="Kues U."/>
            <person name="Ram A.F.J."/>
            <person name="Murat C."/>
            <person name="Haon M."/>
            <person name="Benoit I."/>
            <person name="Arfi Y."/>
            <person name="Chevret D."/>
            <person name="Drula E."/>
            <person name="Kwon M.J."/>
            <person name="Gouret P."/>
            <person name="Lesage-Meessen L."/>
            <person name="Lombard V."/>
            <person name="Mariette J."/>
            <person name="Noirot C."/>
            <person name="Park J."/>
            <person name="Patyshakuliyeva A."/>
            <person name="Wieneger R.A.B."/>
            <person name="Wosten H.A.B."/>
            <person name="Martin F."/>
            <person name="Coutinho P.M."/>
            <person name="de Vries R."/>
            <person name="Martinez A.T."/>
            <person name="Klopp C."/>
            <person name="Pontarotti P."/>
            <person name="Henrissat B."/>
            <person name="Record E."/>
        </authorList>
    </citation>
    <scope>NUCLEOTIDE SEQUENCE [LARGE SCALE GENOMIC DNA]</scope>
    <source>
        <strain evidence="11">BRFM137</strain>
    </source>
</reference>
<proteinExistence type="inferred from homology"/>
<dbReference type="SUPFAM" id="SSF55811">
    <property type="entry name" value="Nudix"/>
    <property type="match status" value="1"/>
</dbReference>
<comment type="cofactor">
    <cofactor evidence="1">
        <name>Mg(2+)</name>
        <dbReference type="ChEBI" id="CHEBI:18420"/>
    </cofactor>
</comment>
<dbReference type="GO" id="GO:0006742">
    <property type="term" value="P:NADP+ catabolic process"/>
    <property type="evidence" value="ECO:0007669"/>
    <property type="project" value="TreeGrafter"/>
</dbReference>
<dbReference type="InterPro" id="IPR049734">
    <property type="entry name" value="NudC-like_C"/>
</dbReference>
<dbReference type="STRING" id="5643.A0A060S9V8"/>
<dbReference type="GO" id="GO:0046872">
    <property type="term" value="F:metal ion binding"/>
    <property type="evidence" value="ECO:0007669"/>
    <property type="project" value="UniProtKB-KW"/>
</dbReference>
<evidence type="ECO:0000256" key="7">
    <source>
        <dbReference type="ARBA" id="ARBA00022842"/>
    </source>
</evidence>
<dbReference type="PROSITE" id="PS00893">
    <property type="entry name" value="NUDIX_BOX"/>
    <property type="match status" value="1"/>
</dbReference>
<dbReference type="EMBL" id="CCBP010000034">
    <property type="protein sequence ID" value="CDO69173.1"/>
    <property type="molecule type" value="Genomic_DNA"/>
</dbReference>
<dbReference type="AlphaFoldDB" id="A0A060S9V8"/>
<comment type="catalytic activity">
    <reaction evidence="9">
        <text>a 5'-end NAD(+)-phospho-ribonucleoside in mRNA + H2O = a 5'-end phospho-adenosine-phospho-ribonucleoside in mRNA + beta-nicotinamide D-ribonucleotide + 2 H(+)</text>
        <dbReference type="Rhea" id="RHEA:60876"/>
        <dbReference type="Rhea" id="RHEA-COMP:15698"/>
        <dbReference type="Rhea" id="RHEA-COMP:15719"/>
        <dbReference type="ChEBI" id="CHEBI:14649"/>
        <dbReference type="ChEBI" id="CHEBI:15377"/>
        <dbReference type="ChEBI" id="CHEBI:15378"/>
        <dbReference type="ChEBI" id="CHEBI:144029"/>
        <dbReference type="ChEBI" id="CHEBI:144051"/>
    </reaction>
    <physiologicalReaction direction="left-to-right" evidence="9">
        <dbReference type="Rhea" id="RHEA:60877"/>
    </physiologicalReaction>
</comment>
<keyword evidence="12" id="KW-1185">Reference proteome</keyword>
<dbReference type="HOGENOM" id="CLU_037162_0_2_1"/>
<keyword evidence="8" id="KW-0520">NAD</keyword>
<comment type="cofactor">
    <cofactor evidence="2">
        <name>Zn(2+)</name>
        <dbReference type="ChEBI" id="CHEBI:29105"/>
    </cofactor>
</comment>
<evidence type="ECO:0000256" key="6">
    <source>
        <dbReference type="ARBA" id="ARBA00022801"/>
    </source>
</evidence>
<organism evidence="11 12">
    <name type="scientific">Pycnoporus cinnabarinus</name>
    <name type="common">Cinnabar-red polypore</name>
    <name type="synonym">Trametes cinnabarina</name>
    <dbReference type="NCBI Taxonomy" id="5643"/>
    <lineage>
        <taxon>Eukaryota</taxon>
        <taxon>Fungi</taxon>
        <taxon>Dikarya</taxon>
        <taxon>Basidiomycota</taxon>
        <taxon>Agaricomycotina</taxon>
        <taxon>Agaricomycetes</taxon>
        <taxon>Polyporales</taxon>
        <taxon>Polyporaceae</taxon>
        <taxon>Trametes</taxon>
    </lineage>
</organism>
<dbReference type="Pfam" id="PF00293">
    <property type="entry name" value="NUDIX"/>
    <property type="match status" value="1"/>
</dbReference>
<dbReference type="PROSITE" id="PS51462">
    <property type="entry name" value="NUDIX"/>
    <property type="match status" value="1"/>
</dbReference>
<keyword evidence="5" id="KW-0479">Metal-binding</keyword>
<dbReference type="Pfam" id="PF09296">
    <property type="entry name" value="NUDIX-like"/>
    <property type="match status" value="1"/>
</dbReference>
<evidence type="ECO:0000256" key="2">
    <source>
        <dbReference type="ARBA" id="ARBA00001947"/>
    </source>
</evidence>
<feature type="domain" description="Nudix hydrolase" evidence="10">
    <location>
        <begin position="249"/>
        <end position="379"/>
    </location>
</feature>
<name>A0A060S9V8_PYCCI</name>
<dbReference type="OMA" id="CNTRTTL"/>
<evidence type="ECO:0000256" key="1">
    <source>
        <dbReference type="ARBA" id="ARBA00001946"/>
    </source>
</evidence>
<evidence type="ECO:0000256" key="5">
    <source>
        <dbReference type="ARBA" id="ARBA00022723"/>
    </source>
</evidence>